<evidence type="ECO:0000313" key="2">
    <source>
        <dbReference type="Proteomes" id="UP000248021"/>
    </source>
</evidence>
<comment type="caution">
    <text evidence="1">The sequence shown here is derived from an EMBL/GenBank/DDBJ whole genome shotgun (WGS) entry which is preliminary data.</text>
</comment>
<protein>
    <submittedName>
        <fullName evidence="1">Uncharacterized protein</fullName>
    </submittedName>
</protein>
<dbReference type="Proteomes" id="UP000248021">
    <property type="component" value="Unassembled WGS sequence"/>
</dbReference>
<accession>A0A2V3UDY8</accession>
<dbReference type="EMBL" id="QJJK01000002">
    <property type="protein sequence ID" value="PXW63147.1"/>
    <property type="molecule type" value="Genomic_DNA"/>
</dbReference>
<organism evidence="1 2">
    <name type="scientific">Chelatococcus asaccharovorans</name>
    <dbReference type="NCBI Taxonomy" id="28210"/>
    <lineage>
        <taxon>Bacteria</taxon>
        <taxon>Pseudomonadati</taxon>
        <taxon>Pseudomonadota</taxon>
        <taxon>Alphaproteobacteria</taxon>
        <taxon>Hyphomicrobiales</taxon>
        <taxon>Chelatococcaceae</taxon>
        <taxon>Chelatococcus</taxon>
    </lineage>
</organism>
<reference evidence="1 2" key="1">
    <citation type="submission" date="2018-05" db="EMBL/GenBank/DDBJ databases">
        <title>Genomic Encyclopedia of Type Strains, Phase IV (KMG-IV): sequencing the most valuable type-strain genomes for metagenomic binning, comparative biology and taxonomic classification.</title>
        <authorList>
            <person name="Goeker M."/>
        </authorList>
    </citation>
    <scope>NUCLEOTIDE SEQUENCE [LARGE SCALE GENOMIC DNA]</scope>
    <source>
        <strain evidence="1 2">DSM 6462</strain>
    </source>
</reference>
<sequence length="104" mass="11469">MLHDTSPEDGRFYDEELRQALMAAFCDVLHGSRLPPMAVLRMTAEALGSVYREVSDAHRGDHACPCGWRPNPQADIALLQAALAMTAQILREPDLLRMPIAGRA</sequence>
<proteinExistence type="predicted"/>
<gene>
    <name evidence="1" type="ORF">C7450_10262</name>
</gene>
<name>A0A2V3UDY8_9HYPH</name>
<keyword evidence="2" id="KW-1185">Reference proteome</keyword>
<evidence type="ECO:0000313" key="1">
    <source>
        <dbReference type="EMBL" id="PXW63147.1"/>
    </source>
</evidence>
<dbReference type="AlphaFoldDB" id="A0A2V3UDY8"/>